<proteinExistence type="predicted"/>
<sequence>MNSSSEHQDIPLTNRYKDRIAHIVWAAQILSYLTKKESQPPLHDTNNEPDYDSNSDTDESIDSESDCHTERAEVLSGPRDSVGRKFLDCIAQLLSPCKGWDGVTAAGMRGGEHGVVVHVASNDGFRPHLAGISGSEQGMVARASPPTVFEIVSINYASRRVDDWISGFQNMMANCGNDRAWRLQAEPGYEAAAAAWTEMLHLLAGFDHQERAYKCVRAPLLRGWLVDAFGAKNGVKLWGQLNFIARPILDCRLLREITIREPQFQRAEILLLPTPSKTVLDSEYVLDIFEAWEQLGLGTAPEPVFIILQLRRDHFREACAEPFSLHAEMQLVSHYEDPHSARPTLDYFGCSKKTCLLCESFLGALPIPITTRGRHGIFYPAWGIPTEGPVSIEVASEGALKDLVTRIQSCVRALIQGKRNVTIPPVKQSDMVSDFSQLTLQEEGRVPDSQPQSRPQEDFEPDDCCVMCNKTPALPCTTCGSTYYCSDHCRTGDMPSHSLLCREFATQPPRPSQSHRRAIFFPVDDEKPRMIWILCVRQYDEDDGVPWMEVRVDPYLGNDNPTRGTLRVEHNPVRNRNLGSGIAAFYPRKQGYCVSLIHRDTYLLDGSATNQSIQASVIASCSATTPHFYRGPMVAICELPDEEYADITLEDFRHLMEYLRSYRDTHVRESIPGVQHHSSTTARGVKVCCVDVTIANQKSLGPKYISPISAILGVPLILWKDPNCQFLDDQPGYEGFSAPWVNQNVTFLCMETDLKSPEWGWAPPYWRSDVGNVIAVREDGEDLTVMDVEMMCHFARHKLQPMFEDALESGGSLGGKRTVLDFITWRNMLAHWRTSAI</sequence>
<feature type="domain" description="MYND-type" evidence="6">
    <location>
        <begin position="465"/>
        <end position="501"/>
    </location>
</feature>
<dbReference type="SUPFAM" id="SSF144232">
    <property type="entry name" value="HIT/MYND zinc finger-like"/>
    <property type="match status" value="1"/>
</dbReference>
<evidence type="ECO:0000256" key="1">
    <source>
        <dbReference type="ARBA" id="ARBA00022723"/>
    </source>
</evidence>
<reference evidence="7 8" key="1">
    <citation type="submission" date="2024-07" db="EMBL/GenBank/DDBJ databases">
        <title>Section-level genome sequencing and comparative genomics of Aspergillus sections Usti and Cavernicolus.</title>
        <authorList>
            <consortium name="Lawrence Berkeley National Laboratory"/>
            <person name="Nybo J.L."/>
            <person name="Vesth T.C."/>
            <person name="Theobald S."/>
            <person name="Frisvad J.C."/>
            <person name="Larsen T.O."/>
            <person name="Kjaerboelling I."/>
            <person name="Rothschild-Mancinelli K."/>
            <person name="Lyhne E.K."/>
            <person name="Kogle M.E."/>
            <person name="Barry K."/>
            <person name="Clum A."/>
            <person name="Na H."/>
            <person name="Ledsgaard L."/>
            <person name="Lin J."/>
            <person name="Lipzen A."/>
            <person name="Kuo A."/>
            <person name="Riley R."/>
            <person name="Mondo S."/>
            <person name="LaButti K."/>
            <person name="Haridas S."/>
            <person name="Pangalinan J."/>
            <person name="Salamov A.A."/>
            <person name="Simmons B.A."/>
            <person name="Magnuson J.K."/>
            <person name="Chen J."/>
            <person name="Drula E."/>
            <person name="Henrissat B."/>
            <person name="Wiebenga A."/>
            <person name="Lubbers R.J."/>
            <person name="Gomes A.C."/>
            <person name="Macurrencykelacurrency M.R."/>
            <person name="Stajich J."/>
            <person name="Grigoriev I.V."/>
            <person name="Mortensen U.H."/>
            <person name="De vries R.P."/>
            <person name="Baker S.E."/>
            <person name="Andersen M.R."/>
        </authorList>
    </citation>
    <scope>NUCLEOTIDE SEQUENCE [LARGE SCALE GENOMIC DNA]</scope>
    <source>
        <strain evidence="7 8">CBS 756.74</strain>
    </source>
</reference>
<organism evidence="7 8">
    <name type="scientific">Aspergillus pseudodeflectus</name>
    <dbReference type="NCBI Taxonomy" id="176178"/>
    <lineage>
        <taxon>Eukaryota</taxon>
        <taxon>Fungi</taxon>
        <taxon>Dikarya</taxon>
        <taxon>Ascomycota</taxon>
        <taxon>Pezizomycotina</taxon>
        <taxon>Eurotiomycetes</taxon>
        <taxon>Eurotiomycetidae</taxon>
        <taxon>Eurotiales</taxon>
        <taxon>Aspergillaceae</taxon>
        <taxon>Aspergillus</taxon>
        <taxon>Aspergillus subgen. Nidulantes</taxon>
    </lineage>
</organism>
<dbReference type="Gene3D" id="6.10.140.2220">
    <property type="match status" value="1"/>
</dbReference>
<keyword evidence="3" id="KW-0862">Zinc</keyword>
<protein>
    <recommendedName>
        <fullName evidence="6">MYND-type domain-containing protein</fullName>
    </recommendedName>
</protein>
<accession>A0ABR4JZN7</accession>
<name>A0ABR4JZN7_9EURO</name>
<gene>
    <name evidence="7" type="ORF">BJX68DRAFT_256734</name>
</gene>
<evidence type="ECO:0000256" key="5">
    <source>
        <dbReference type="SAM" id="MobiDB-lite"/>
    </source>
</evidence>
<dbReference type="EMBL" id="JBFXLR010000036">
    <property type="protein sequence ID" value="KAL2845541.1"/>
    <property type="molecule type" value="Genomic_DNA"/>
</dbReference>
<keyword evidence="8" id="KW-1185">Reference proteome</keyword>
<dbReference type="Proteomes" id="UP001610444">
    <property type="component" value="Unassembled WGS sequence"/>
</dbReference>
<evidence type="ECO:0000259" key="6">
    <source>
        <dbReference type="PROSITE" id="PS50865"/>
    </source>
</evidence>
<dbReference type="InterPro" id="IPR027796">
    <property type="entry name" value="OTT_1508_deam-like"/>
</dbReference>
<feature type="compositionally biased region" description="Acidic residues" evidence="5">
    <location>
        <begin position="47"/>
        <end position="64"/>
    </location>
</feature>
<evidence type="ECO:0000313" key="7">
    <source>
        <dbReference type="EMBL" id="KAL2845541.1"/>
    </source>
</evidence>
<dbReference type="RefSeq" id="XP_070896675.1">
    <property type="nucleotide sequence ID" value="XM_071043224.1"/>
</dbReference>
<dbReference type="Pfam" id="PF14441">
    <property type="entry name" value="OTT_1508_deam"/>
    <property type="match status" value="1"/>
</dbReference>
<dbReference type="PROSITE" id="PS50865">
    <property type="entry name" value="ZF_MYND_2"/>
    <property type="match status" value="1"/>
</dbReference>
<dbReference type="Pfam" id="PF01753">
    <property type="entry name" value="zf-MYND"/>
    <property type="match status" value="1"/>
</dbReference>
<feature type="region of interest" description="Disordered" evidence="5">
    <location>
        <begin position="38"/>
        <end position="75"/>
    </location>
</feature>
<evidence type="ECO:0000256" key="2">
    <source>
        <dbReference type="ARBA" id="ARBA00022771"/>
    </source>
</evidence>
<dbReference type="GeneID" id="98158388"/>
<evidence type="ECO:0000256" key="3">
    <source>
        <dbReference type="ARBA" id="ARBA00022833"/>
    </source>
</evidence>
<comment type="caution">
    <text evidence="7">The sequence shown here is derived from an EMBL/GenBank/DDBJ whole genome shotgun (WGS) entry which is preliminary data.</text>
</comment>
<dbReference type="InterPro" id="IPR002893">
    <property type="entry name" value="Znf_MYND"/>
</dbReference>
<keyword evidence="2 4" id="KW-0863">Zinc-finger</keyword>
<evidence type="ECO:0000313" key="8">
    <source>
        <dbReference type="Proteomes" id="UP001610444"/>
    </source>
</evidence>
<evidence type="ECO:0000256" key="4">
    <source>
        <dbReference type="PROSITE-ProRule" id="PRU00134"/>
    </source>
</evidence>
<keyword evidence="1" id="KW-0479">Metal-binding</keyword>